<dbReference type="EnsemblMetazoa" id="XM_031926288">
    <property type="protein sequence ID" value="XP_031782148"/>
    <property type="gene ID" value="LOC103316763"/>
</dbReference>
<dbReference type="InterPro" id="IPR001873">
    <property type="entry name" value="ENaC"/>
</dbReference>
<keyword evidence="8 12" id="KW-0406">Ion transport</keyword>
<evidence type="ECO:0000256" key="9">
    <source>
        <dbReference type="ARBA" id="ARBA00023136"/>
    </source>
</evidence>
<evidence type="ECO:0000256" key="8">
    <source>
        <dbReference type="ARBA" id="ARBA00023065"/>
    </source>
</evidence>
<proteinExistence type="inferred from homology"/>
<evidence type="ECO:0000256" key="6">
    <source>
        <dbReference type="ARBA" id="ARBA00022989"/>
    </source>
</evidence>
<comment type="similarity">
    <text evidence="2 12">Belongs to the amiloride-sensitive sodium channel (TC 1.A.6) family.</text>
</comment>
<dbReference type="Gene3D" id="1.10.287.770">
    <property type="entry name" value="YojJ-like"/>
    <property type="match status" value="1"/>
</dbReference>
<evidence type="ECO:0000256" key="10">
    <source>
        <dbReference type="ARBA" id="ARBA00023201"/>
    </source>
</evidence>
<dbReference type="KEGG" id="nvi:103316763"/>
<evidence type="ECO:0000256" key="13">
    <source>
        <dbReference type="SAM" id="Phobius"/>
    </source>
</evidence>
<dbReference type="GO" id="GO:0016020">
    <property type="term" value="C:membrane"/>
    <property type="evidence" value="ECO:0007669"/>
    <property type="project" value="UniProtKB-SubCell"/>
</dbReference>
<evidence type="ECO:0000256" key="5">
    <source>
        <dbReference type="ARBA" id="ARBA00022692"/>
    </source>
</evidence>
<dbReference type="RefSeq" id="XP_031782147.1">
    <property type="nucleotide sequence ID" value="XM_031926287.1"/>
</dbReference>
<dbReference type="EnsemblMetazoa" id="XM_031926287">
    <property type="protein sequence ID" value="XP_031782147"/>
    <property type="gene ID" value="LOC103316763"/>
</dbReference>
<keyword evidence="6 13" id="KW-1133">Transmembrane helix</keyword>
<evidence type="ECO:0000313" key="15">
    <source>
        <dbReference type="Proteomes" id="UP000002358"/>
    </source>
</evidence>
<keyword evidence="7" id="KW-0915">Sodium</keyword>
<sequence>MIKARTPFQSITRRRVVSAEAHIIRGIKVEACNTGDRLTLQYPQRLGGITSPKCCAMISGREKPARDEPKIGNGMKLAWLDTGEAKSRGKLNPLLEQLKRYCGYFSLAGCKYIAEGQRTWFKRVMWILLHLVMVGTLGAIICNVLDDFKHTPVVTVVDSDNYPSNLPDLPGNIGGICGVLIGFSLISAFEFVYFLVLSILALLKSRHPNENQDKSYPMRPIFWDELAPRGKTRNTHAEETSPRSLKITVKQRSVRFLISFRGITGRRKGENKSIRLAYRSLIRSSTKRRK</sequence>
<dbReference type="GeneID" id="103316763"/>
<evidence type="ECO:0000256" key="2">
    <source>
        <dbReference type="ARBA" id="ARBA00007193"/>
    </source>
</evidence>
<dbReference type="Proteomes" id="UP000002358">
    <property type="component" value="Chromosome 3"/>
</dbReference>
<feature type="transmembrane region" description="Helical" evidence="13">
    <location>
        <begin position="173"/>
        <end position="203"/>
    </location>
</feature>
<dbReference type="AlphaFoldDB" id="A0A7M7T8E3"/>
<name>A0A7M7T8E3_NASVI</name>
<protein>
    <submittedName>
        <fullName evidence="14">Uncharacterized protein</fullName>
    </submittedName>
</protein>
<dbReference type="GO" id="GO:0005272">
    <property type="term" value="F:sodium channel activity"/>
    <property type="evidence" value="ECO:0007669"/>
    <property type="project" value="UniProtKB-KW"/>
</dbReference>
<dbReference type="OrthoDB" id="6436100at2759"/>
<dbReference type="RefSeq" id="XP_031782148.1">
    <property type="nucleotide sequence ID" value="XM_031926288.1"/>
</dbReference>
<evidence type="ECO:0000313" key="14">
    <source>
        <dbReference type="EnsemblMetazoa" id="XP_031782148"/>
    </source>
</evidence>
<keyword evidence="5 12" id="KW-0812">Transmembrane</keyword>
<keyword evidence="4 12" id="KW-0894">Sodium channel</keyword>
<feature type="transmembrane region" description="Helical" evidence="13">
    <location>
        <begin position="124"/>
        <end position="146"/>
    </location>
</feature>
<keyword evidence="9 13" id="KW-0472">Membrane</keyword>
<dbReference type="Pfam" id="PF00858">
    <property type="entry name" value="ASC"/>
    <property type="match status" value="1"/>
</dbReference>
<organism evidence="14 15">
    <name type="scientific">Nasonia vitripennis</name>
    <name type="common">Parasitic wasp</name>
    <dbReference type="NCBI Taxonomy" id="7425"/>
    <lineage>
        <taxon>Eukaryota</taxon>
        <taxon>Metazoa</taxon>
        <taxon>Ecdysozoa</taxon>
        <taxon>Arthropoda</taxon>
        <taxon>Hexapoda</taxon>
        <taxon>Insecta</taxon>
        <taxon>Pterygota</taxon>
        <taxon>Neoptera</taxon>
        <taxon>Endopterygota</taxon>
        <taxon>Hymenoptera</taxon>
        <taxon>Apocrita</taxon>
        <taxon>Proctotrupomorpha</taxon>
        <taxon>Chalcidoidea</taxon>
        <taxon>Pteromalidae</taxon>
        <taxon>Pteromalinae</taxon>
        <taxon>Nasonia</taxon>
    </lineage>
</organism>
<keyword evidence="3 12" id="KW-0813">Transport</keyword>
<evidence type="ECO:0000256" key="3">
    <source>
        <dbReference type="ARBA" id="ARBA00022448"/>
    </source>
</evidence>
<evidence type="ECO:0000256" key="11">
    <source>
        <dbReference type="ARBA" id="ARBA00023303"/>
    </source>
</evidence>
<evidence type="ECO:0000256" key="4">
    <source>
        <dbReference type="ARBA" id="ARBA00022461"/>
    </source>
</evidence>
<evidence type="ECO:0000256" key="12">
    <source>
        <dbReference type="RuleBase" id="RU000679"/>
    </source>
</evidence>
<evidence type="ECO:0000256" key="7">
    <source>
        <dbReference type="ARBA" id="ARBA00023053"/>
    </source>
</evidence>
<keyword evidence="10 12" id="KW-0739">Sodium transport</keyword>
<dbReference type="InParanoid" id="A0A7M7T8E3"/>
<keyword evidence="11 12" id="KW-0407">Ion channel</keyword>
<reference evidence="14" key="1">
    <citation type="submission" date="2021-01" db="UniProtKB">
        <authorList>
            <consortium name="EnsemblMetazoa"/>
        </authorList>
    </citation>
    <scope>IDENTIFICATION</scope>
</reference>
<evidence type="ECO:0000256" key="1">
    <source>
        <dbReference type="ARBA" id="ARBA00004141"/>
    </source>
</evidence>
<comment type="subcellular location">
    <subcellularLocation>
        <location evidence="1">Membrane</location>
        <topology evidence="1">Multi-pass membrane protein</topology>
    </subcellularLocation>
</comment>
<accession>A0A7M7T8E3</accession>
<keyword evidence="15" id="KW-1185">Reference proteome</keyword>